<feature type="region of interest" description="Disordered" evidence="1">
    <location>
        <begin position="1"/>
        <end position="22"/>
    </location>
</feature>
<dbReference type="EMBL" id="FO082060">
    <property type="protein sequence ID" value="CCE23695.1"/>
    <property type="molecule type" value="Genomic_DNA"/>
</dbReference>
<dbReference type="STRING" id="1091494.MEALZ_2009"/>
<accession>G4T3H3</accession>
<protein>
    <submittedName>
        <fullName evidence="2">Uncharacterized protein</fullName>
    </submittedName>
</protein>
<evidence type="ECO:0000313" key="2">
    <source>
        <dbReference type="EMBL" id="CCE23695.1"/>
    </source>
</evidence>
<dbReference type="Proteomes" id="UP000008315">
    <property type="component" value="Chromosome"/>
</dbReference>
<keyword evidence="3" id="KW-1185">Reference proteome</keyword>
<dbReference type="KEGG" id="mah:MEALZ_2009"/>
<gene>
    <name evidence="2" type="ordered locus">MEALZ_2009</name>
</gene>
<reference evidence="3" key="1">
    <citation type="journal article" date="2012" name="J. Bacteriol.">
        <title>Genome sequence of the haloalkaliphilic methanotrophic bacterium Methylomicrobium alcaliphilum 20Z.</title>
        <authorList>
            <person name="Vuilleumier S."/>
            <person name="Khmelenina V.N."/>
            <person name="Bringel F."/>
            <person name="Reshetnikov A.S."/>
            <person name="Lajus A."/>
            <person name="Mangenot S."/>
            <person name="Rouy Z."/>
            <person name="Op den Camp H.J."/>
            <person name="Jetten M.S."/>
            <person name="Dispirito A.A."/>
            <person name="Dunfield P."/>
            <person name="Klotz M.G."/>
            <person name="Semrau J.D."/>
            <person name="Stein L.Y."/>
            <person name="Barbe V."/>
            <person name="Medigue C."/>
            <person name="Trotsenko Y.A."/>
            <person name="Kalyuzhnaya M.G."/>
        </authorList>
    </citation>
    <scope>NUCLEOTIDE SEQUENCE [LARGE SCALE GENOMIC DNA]</scope>
    <source>
        <strain evidence="3">DSM 19304 / NCIMB 14124 / VKM B-2133 / 20Z</strain>
    </source>
</reference>
<evidence type="ECO:0000313" key="3">
    <source>
        <dbReference type="Proteomes" id="UP000008315"/>
    </source>
</evidence>
<organism evidence="2 3">
    <name type="scientific">Methylotuvimicrobium alcaliphilum (strain DSM 19304 / NCIMB 14124 / VKM B-2133 / 20Z)</name>
    <name type="common">Methylomicrobium alcaliphilum</name>
    <dbReference type="NCBI Taxonomy" id="1091494"/>
    <lineage>
        <taxon>Bacteria</taxon>
        <taxon>Pseudomonadati</taxon>
        <taxon>Pseudomonadota</taxon>
        <taxon>Gammaproteobacteria</taxon>
        <taxon>Methylococcales</taxon>
        <taxon>Methylococcaceae</taxon>
        <taxon>Methylotuvimicrobium</taxon>
    </lineage>
</organism>
<dbReference type="AlphaFoldDB" id="G4T3H3"/>
<dbReference type="HOGENOM" id="CLU_3170087_0_0_6"/>
<sequence>MLAPYLALGEGPSTPAPPQALPKFEVRNVYQRETTNGTSSTLLPLSS</sequence>
<evidence type="ECO:0000256" key="1">
    <source>
        <dbReference type="SAM" id="MobiDB-lite"/>
    </source>
</evidence>
<name>G4T3H3_META2</name>
<proteinExistence type="predicted"/>